<keyword evidence="3" id="KW-0808">Transferase</keyword>
<dbReference type="CDD" id="cd05403">
    <property type="entry name" value="NT_KNTase_like"/>
    <property type="match status" value="1"/>
</dbReference>
<keyword evidence="1" id="KW-0812">Transmembrane</keyword>
<evidence type="ECO:0000259" key="2">
    <source>
        <dbReference type="Pfam" id="PF18765"/>
    </source>
</evidence>
<dbReference type="PANTHER" id="PTHR43852">
    <property type="entry name" value="NUCLEOTIDYLTRANSFERASE"/>
    <property type="match status" value="1"/>
</dbReference>
<feature type="domain" description="Polymerase beta nucleotidyltransferase" evidence="2">
    <location>
        <begin position="21"/>
        <end position="101"/>
    </location>
</feature>
<dbReference type="Gene3D" id="3.30.460.10">
    <property type="entry name" value="Beta Polymerase, domain 2"/>
    <property type="match status" value="1"/>
</dbReference>
<dbReference type="InterPro" id="IPR041633">
    <property type="entry name" value="Polbeta"/>
</dbReference>
<comment type="caution">
    <text evidence="3">The sequence shown here is derived from an EMBL/GenBank/DDBJ whole genome shotgun (WGS) entry which is preliminary data.</text>
</comment>
<dbReference type="AlphaFoldDB" id="A0A7C5TGR2"/>
<dbReference type="SUPFAM" id="SSF81301">
    <property type="entry name" value="Nucleotidyltransferase"/>
    <property type="match status" value="1"/>
</dbReference>
<dbReference type="GO" id="GO:0016740">
    <property type="term" value="F:transferase activity"/>
    <property type="evidence" value="ECO:0007669"/>
    <property type="project" value="UniProtKB-KW"/>
</dbReference>
<dbReference type="EMBL" id="DRZI01000343">
    <property type="protein sequence ID" value="HHP82592.1"/>
    <property type="molecule type" value="Genomic_DNA"/>
</dbReference>
<reference evidence="3" key="1">
    <citation type="journal article" date="2020" name="mSystems">
        <title>Genome- and Community-Level Interaction Insights into Carbon Utilization and Element Cycling Functions of Hydrothermarchaeota in Hydrothermal Sediment.</title>
        <authorList>
            <person name="Zhou Z."/>
            <person name="Liu Y."/>
            <person name="Xu W."/>
            <person name="Pan J."/>
            <person name="Luo Z.H."/>
            <person name="Li M."/>
        </authorList>
    </citation>
    <scope>NUCLEOTIDE SEQUENCE [LARGE SCALE GENOMIC DNA]</scope>
    <source>
        <strain evidence="3">SpSt-1121</strain>
    </source>
</reference>
<name>A0A7C5TGR2_9CREN</name>
<sequence>MGFGVSEDFDKLKRFGWGGFGVVFAIVFGSRVRGRGFKRDWDIAVWIEDVENVVDLQYALARYLGVADRDIDIVVVNNYELLPCTLIVEVLGRGKLIYCRDLDAFLDIKLRILLPCFDFEIDSKKLKLLETQIEAVTREWE</sequence>
<evidence type="ECO:0000313" key="3">
    <source>
        <dbReference type="EMBL" id="HHP82592.1"/>
    </source>
</evidence>
<dbReference type="Pfam" id="PF18765">
    <property type="entry name" value="Polbeta"/>
    <property type="match status" value="1"/>
</dbReference>
<dbReference type="InterPro" id="IPR043519">
    <property type="entry name" value="NT_sf"/>
</dbReference>
<protein>
    <submittedName>
        <fullName evidence="3">Nucleotidyltransferase domain-containing protein</fullName>
    </submittedName>
</protein>
<keyword evidence="1" id="KW-1133">Transmembrane helix</keyword>
<feature type="transmembrane region" description="Helical" evidence="1">
    <location>
        <begin position="15"/>
        <end position="32"/>
    </location>
</feature>
<proteinExistence type="predicted"/>
<accession>A0A7C5TGR2</accession>
<gene>
    <name evidence="3" type="ORF">ENM84_08030</name>
</gene>
<keyword evidence="1" id="KW-0472">Membrane</keyword>
<evidence type="ECO:0000256" key="1">
    <source>
        <dbReference type="SAM" id="Phobius"/>
    </source>
</evidence>
<dbReference type="PANTHER" id="PTHR43852:SF3">
    <property type="entry name" value="NUCLEOTIDYLTRANSFERASE"/>
    <property type="match status" value="1"/>
</dbReference>
<dbReference type="InterPro" id="IPR052930">
    <property type="entry name" value="TA_antitoxin_MntA"/>
</dbReference>
<organism evidence="3">
    <name type="scientific">Ignisphaera aggregans</name>
    <dbReference type="NCBI Taxonomy" id="334771"/>
    <lineage>
        <taxon>Archaea</taxon>
        <taxon>Thermoproteota</taxon>
        <taxon>Thermoprotei</taxon>
        <taxon>Desulfurococcales</taxon>
        <taxon>Desulfurococcaceae</taxon>
        <taxon>Ignisphaera</taxon>
    </lineage>
</organism>